<dbReference type="InterPro" id="IPR058790">
    <property type="entry name" value="BSH_CusB"/>
</dbReference>
<feature type="transmembrane region" description="Helical" evidence="5">
    <location>
        <begin position="6"/>
        <end position="27"/>
    </location>
</feature>
<feature type="domain" description="CusB-like barrel-sandwich hybrid" evidence="8">
    <location>
        <begin position="127"/>
        <end position="244"/>
    </location>
</feature>
<keyword evidence="4" id="KW-0406">Ion transport</keyword>
<evidence type="ECO:0000256" key="3">
    <source>
        <dbReference type="ARBA" id="ARBA00022729"/>
    </source>
</evidence>
<feature type="domain" description="CusB-like beta-barrel" evidence="9">
    <location>
        <begin position="248"/>
        <end position="325"/>
    </location>
</feature>
<dbReference type="NCBIfam" id="TIGR01730">
    <property type="entry name" value="RND_mfp"/>
    <property type="match status" value="1"/>
</dbReference>
<dbReference type="Proteomes" id="UP000273143">
    <property type="component" value="Chromosome"/>
</dbReference>
<dbReference type="GO" id="GO:0046914">
    <property type="term" value="F:transition metal ion binding"/>
    <property type="evidence" value="ECO:0007669"/>
    <property type="project" value="TreeGrafter"/>
</dbReference>
<dbReference type="Pfam" id="PF25869">
    <property type="entry name" value="3HB_CusB"/>
    <property type="match status" value="1"/>
</dbReference>
<dbReference type="SUPFAM" id="SSF111369">
    <property type="entry name" value="HlyD-like secretion proteins"/>
    <property type="match status" value="1"/>
</dbReference>
<accession>A0A3S9XDS5</accession>
<evidence type="ECO:0000256" key="1">
    <source>
        <dbReference type="ARBA" id="ARBA00009477"/>
    </source>
</evidence>
<evidence type="ECO:0000256" key="5">
    <source>
        <dbReference type="SAM" id="Phobius"/>
    </source>
</evidence>
<dbReference type="InterPro" id="IPR051909">
    <property type="entry name" value="MFP_Cation_Efflux"/>
</dbReference>
<dbReference type="Gene3D" id="2.40.30.170">
    <property type="match status" value="1"/>
</dbReference>
<keyword evidence="3" id="KW-0732">Signal</keyword>
<reference evidence="11" key="1">
    <citation type="submission" date="2018-06" db="EMBL/GenBank/DDBJ databases">
        <title>Complete genome of Pseudomonas insecticola strain QZS01.</title>
        <authorList>
            <person name="Wang J."/>
            <person name="Su Q."/>
        </authorList>
    </citation>
    <scope>NUCLEOTIDE SEQUENCE [LARGE SCALE GENOMIC DNA]</scope>
    <source>
        <strain evidence="11">QZS01</strain>
    </source>
</reference>
<keyword evidence="2" id="KW-0813">Transport</keyword>
<dbReference type="GO" id="GO:0030288">
    <property type="term" value="C:outer membrane-bounded periplasmic space"/>
    <property type="evidence" value="ECO:0007669"/>
    <property type="project" value="TreeGrafter"/>
</dbReference>
<dbReference type="AlphaFoldDB" id="A0A3S9XDS5"/>
<keyword evidence="5" id="KW-1133">Transmembrane helix</keyword>
<keyword evidence="5" id="KW-0812">Transmembrane</keyword>
<comment type="similarity">
    <text evidence="1">Belongs to the membrane fusion protein (MFP) (TC 8.A.1) family.</text>
</comment>
<sequence length="423" mass="46588">MLVKKYQAIMLITIGMVLGILVTAFSYSRLTSKATEGTSTAAERKVLFWYDPMYPATKFDKPGPSPFMDMDLVPKYADEGSDEVAGVTISPTQVQNLGLRTDIAETGKLTYQQSLPANVNFNQYQYEIVHARASGFVEKSYPLAVGDYVKKGEPLVAITVSDWVSAQSEYLTLLRTNASPALLKGVLERLYLAGMPKSLINQLNKTKKIQSYLTIRAPISGVLTSFDLRSSMTMNKSALIATIQGIDPIWVVASVPESLTDLLTKDTQLTIEVPALPEQQFKITDWQILSNAQADTRTLSLRLFVANPDHKLKPGMSAIVKLQTETQDYVLVPSQAIINTGDEQRVITQDEQGRFIPKRIKIYAEASGKTAILSGLKAGEKIITSGLFLIDSEANINGALERMREQPADKTNQHNMTGHQGAH</sequence>
<dbReference type="GO" id="GO:0060003">
    <property type="term" value="P:copper ion export"/>
    <property type="evidence" value="ECO:0007669"/>
    <property type="project" value="TreeGrafter"/>
</dbReference>
<proteinExistence type="inferred from homology"/>
<dbReference type="GO" id="GO:0015679">
    <property type="term" value="P:plasma membrane copper ion transport"/>
    <property type="evidence" value="ECO:0007669"/>
    <property type="project" value="TreeGrafter"/>
</dbReference>
<dbReference type="PANTHER" id="PTHR30097">
    <property type="entry name" value="CATION EFFLUX SYSTEM PROTEIN CUSB"/>
    <property type="match status" value="1"/>
</dbReference>
<dbReference type="KEGG" id="emo:DM558_06725"/>
<evidence type="ECO:0000256" key="4">
    <source>
        <dbReference type="ARBA" id="ARBA00023065"/>
    </source>
</evidence>
<keyword evidence="5" id="KW-0472">Membrane</keyword>
<dbReference type="InterPro" id="IPR006143">
    <property type="entry name" value="RND_pump_MFP"/>
</dbReference>
<dbReference type="InterPro" id="IPR058792">
    <property type="entry name" value="Beta-barrel_RND_2"/>
</dbReference>
<dbReference type="Pfam" id="PF19335">
    <property type="entry name" value="HMBD"/>
    <property type="match status" value="1"/>
</dbReference>
<dbReference type="Pfam" id="PF25954">
    <property type="entry name" value="Beta-barrel_RND_2"/>
    <property type="match status" value="1"/>
</dbReference>
<evidence type="ECO:0000259" key="6">
    <source>
        <dbReference type="Pfam" id="PF19335"/>
    </source>
</evidence>
<evidence type="ECO:0000313" key="11">
    <source>
        <dbReference type="Proteomes" id="UP000273143"/>
    </source>
</evidence>
<evidence type="ECO:0000313" key="10">
    <source>
        <dbReference type="EMBL" id="AZS50486.1"/>
    </source>
</evidence>
<dbReference type="InterPro" id="IPR045800">
    <property type="entry name" value="HMBD"/>
</dbReference>
<dbReference type="PANTHER" id="PTHR30097:SF15">
    <property type="entry name" value="CATION EFFLUX SYSTEM PROTEIN CUSB"/>
    <property type="match status" value="1"/>
</dbReference>
<dbReference type="FunFam" id="2.40.420.20:FF:000003">
    <property type="entry name" value="Cation efflux system protein cusB"/>
    <property type="match status" value="1"/>
</dbReference>
<dbReference type="RefSeq" id="WP_127162875.1">
    <property type="nucleotide sequence ID" value="NZ_CP029822.1"/>
</dbReference>
<dbReference type="GO" id="GO:0022857">
    <property type="term" value="F:transmembrane transporter activity"/>
    <property type="evidence" value="ECO:0007669"/>
    <property type="project" value="InterPro"/>
</dbReference>
<dbReference type="InterPro" id="IPR058791">
    <property type="entry name" value="3HB_CusB"/>
</dbReference>
<organism evidence="10 11">
    <name type="scientific">Entomomonas moraniae</name>
    <dbReference type="NCBI Taxonomy" id="2213226"/>
    <lineage>
        <taxon>Bacteria</taxon>
        <taxon>Pseudomonadati</taxon>
        <taxon>Pseudomonadota</taxon>
        <taxon>Gammaproteobacteria</taxon>
        <taxon>Pseudomonadales</taxon>
        <taxon>Pseudomonadaceae</taxon>
        <taxon>Entomomonas</taxon>
    </lineage>
</organism>
<keyword evidence="11" id="KW-1185">Reference proteome</keyword>
<dbReference type="Pfam" id="PF25919">
    <property type="entry name" value="BSH_CusB"/>
    <property type="match status" value="1"/>
</dbReference>
<dbReference type="NCBIfam" id="NF007303">
    <property type="entry name" value="PRK09783.1"/>
    <property type="match status" value="1"/>
</dbReference>
<name>A0A3S9XDS5_9GAMM</name>
<dbReference type="Gene3D" id="2.40.420.20">
    <property type="match status" value="1"/>
</dbReference>
<gene>
    <name evidence="10" type="ORF">DM558_06725</name>
</gene>
<evidence type="ECO:0000259" key="9">
    <source>
        <dbReference type="Pfam" id="PF25954"/>
    </source>
</evidence>
<dbReference type="EMBL" id="CP029822">
    <property type="protein sequence ID" value="AZS50486.1"/>
    <property type="molecule type" value="Genomic_DNA"/>
</dbReference>
<evidence type="ECO:0000256" key="2">
    <source>
        <dbReference type="ARBA" id="ARBA00022448"/>
    </source>
</evidence>
<feature type="domain" description="CusB-like three alpha-helical bundle" evidence="7">
    <location>
        <begin position="162"/>
        <end position="211"/>
    </location>
</feature>
<evidence type="ECO:0000259" key="7">
    <source>
        <dbReference type="Pfam" id="PF25869"/>
    </source>
</evidence>
<protein>
    <submittedName>
        <fullName evidence="10">Efflux RND transporter periplasmic adaptor subunit</fullName>
    </submittedName>
</protein>
<evidence type="ECO:0000259" key="8">
    <source>
        <dbReference type="Pfam" id="PF25919"/>
    </source>
</evidence>
<dbReference type="Gene3D" id="6.10.140.730">
    <property type="match status" value="1"/>
</dbReference>
<feature type="domain" description="Heavy metal binding" evidence="6">
    <location>
        <begin position="48"/>
        <end position="75"/>
    </location>
</feature>
<dbReference type="GO" id="GO:0016020">
    <property type="term" value="C:membrane"/>
    <property type="evidence" value="ECO:0007669"/>
    <property type="project" value="InterPro"/>
</dbReference>